<dbReference type="EMBL" id="APMY01000094">
    <property type="protein sequence ID" value="EOM75551.1"/>
    <property type="molecule type" value="Genomic_DNA"/>
</dbReference>
<evidence type="ECO:0000313" key="2">
    <source>
        <dbReference type="Proteomes" id="UP000013525"/>
    </source>
</evidence>
<organism evidence="1 2">
    <name type="scientific">Rhodococcus rhodnii LMG 5362</name>
    <dbReference type="NCBI Taxonomy" id="1273125"/>
    <lineage>
        <taxon>Bacteria</taxon>
        <taxon>Bacillati</taxon>
        <taxon>Actinomycetota</taxon>
        <taxon>Actinomycetes</taxon>
        <taxon>Mycobacteriales</taxon>
        <taxon>Nocardiaceae</taxon>
        <taxon>Rhodococcus</taxon>
    </lineage>
</organism>
<dbReference type="Proteomes" id="UP000013525">
    <property type="component" value="Unassembled WGS sequence"/>
</dbReference>
<sequence length="54" mass="5331">MLGVSDLGLRNLIADGLSATDVVMHAASAGCDVDILTGGLSLDPGSPLPEARPA</sequence>
<keyword evidence="2" id="KW-1185">Reference proteome</keyword>
<evidence type="ECO:0000313" key="1">
    <source>
        <dbReference type="EMBL" id="EOM75551.1"/>
    </source>
</evidence>
<gene>
    <name evidence="1" type="ORF">Rrhod_3120</name>
</gene>
<accession>R7WJQ7</accession>
<comment type="caution">
    <text evidence="1">The sequence shown here is derived from an EMBL/GenBank/DDBJ whole genome shotgun (WGS) entry which is preliminary data.</text>
</comment>
<dbReference type="AlphaFoldDB" id="R7WJQ7"/>
<proteinExistence type="predicted"/>
<name>R7WJQ7_9NOCA</name>
<reference evidence="1 2" key="1">
    <citation type="journal article" date="2013" name="Genome Announc.">
        <title>Draft Genome Sequence of Rhodococcus rhodnii Strain LMG5362, a Symbiont of Rhodnius prolixus (Hemiptera, Reduviidae, Triatominae), the Principle Vector of Trypanosoma cruzi.</title>
        <authorList>
            <person name="Pachebat J.A."/>
            <person name="van Keulen G."/>
            <person name="Whitten M.M."/>
            <person name="Girdwood S."/>
            <person name="Del Sol R."/>
            <person name="Dyson P.J."/>
            <person name="Facey P.D."/>
        </authorList>
    </citation>
    <scope>NUCLEOTIDE SEQUENCE [LARGE SCALE GENOMIC DNA]</scope>
    <source>
        <strain evidence="1 2">LMG 5362</strain>
    </source>
</reference>
<protein>
    <submittedName>
        <fullName evidence="1">Uncharacterized protein</fullName>
    </submittedName>
</protein>